<sequence>MSSKYNQDLQQLQLANATQLLQILNLRLRKSRLQSSINQLQFDSSKNISNKAQQLKSQIGNYSSLINNYMTIVENIKIKNATQYEQNQILKSANTQTASNLRSTQISLRQQLVQCKLNSTALIDCQTAPLFQFTPTNQYKQNRFAATNKLKITKLFSEKEPPKRKTVPIKELINESIQENDKVTKERIFVTEIQQ</sequence>
<keyword evidence="3" id="KW-1185">Reference proteome</keyword>
<gene>
    <name evidence="2" type="ORF">HINF_LOCUS37076</name>
    <name evidence="1" type="ORF">HINF_LOCUS39038</name>
</gene>
<accession>A0AA86Q9U4</accession>
<dbReference type="Proteomes" id="UP001642409">
    <property type="component" value="Unassembled WGS sequence"/>
</dbReference>
<dbReference type="EMBL" id="CAXDID020000138">
    <property type="protein sequence ID" value="CAL6037836.1"/>
    <property type="molecule type" value="Genomic_DNA"/>
</dbReference>
<name>A0AA86Q9U4_9EUKA</name>
<reference evidence="1" key="1">
    <citation type="submission" date="2023-06" db="EMBL/GenBank/DDBJ databases">
        <authorList>
            <person name="Kurt Z."/>
        </authorList>
    </citation>
    <scope>NUCLEOTIDE SEQUENCE</scope>
</reference>
<reference evidence="2 3" key="2">
    <citation type="submission" date="2024-07" db="EMBL/GenBank/DDBJ databases">
        <authorList>
            <person name="Akdeniz Z."/>
        </authorList>
    </citation>
    <scope>NUCLEOTIDE SEQUENCE [LARGE SCALE GENOMIC DNA]</scope>
</reference>
<proteinExistence type="predicted"/>
<dbReference type="EMBL" id="CATOUU010000824">
    <property type="protein sequence ID" value="CAI9951393.1"/>
    <property type="molecule type" value="Genomic_DNA"/>
</dbReference>
<protein>
    <submittedName>
        <fullName evidence="2">Hypothetical_protein</fullName>
    </submittedName>
</protein>
<dbReference type="AlphaFoldDB" id="A0AA86Q9U4"/>
<organism evidence="1">
    <name type="scientific">Hexamita inflata</name>
    <dbReference type="NCBI Taxonomy" id="28002"/>
    <lineage>
        <taxon>Eukaryota</taxon>
        <taxon>Metamonada</taxon>
        <taxon>Diplomonadida</taxon>
        <taxon>Hexamitidae</taxon>
        <taxon>Hexamitinae</taxon>
        <taxon>Hexamita</taxon>
    </lineage>
</organism>
<evidence type="ECO:0000313" key="2">
    <source>
        <dbReference type="EMBL" id="CAL6037836.1"/>
    </source>
</evidence>
<evidence type="ECO:0000313" key="3">
    <source>
        <dbReference type="Proteomes" id="UP001642409"/>
    </source>
</evidence>
<comment type="caution">
    <text evidence="1">The sequence shown here is derived from an EMBL/GenBank/DDBJ whole genome shotgun (WGS) entry which is preliminary data.</text>
</comment>
<evidence type="ECO:0000313" key="1">
    <source>
        <dbReference type="EMBL" id="CAI9951393.1"/>
    </source>
</evidence>